<proteinExistence type="predicted"/>
<reference evidence="1" key="2">
    <citation type="submission" date="2018-09" db="EMBL/GenBank/DDBJ databases">
        <title>Giant CbK-like Caulobacter bacteriophages have genetically divergent genomes.</title>
        <authorList>
            <person name="Wilson K."/>
            <person name="Ely B."/>
        </authorList>
    </citation>
    <scope>NUCLEOTIDE SEQUENCE [LARGE SCALE GENOMIC DNA]</scope>
</reference>
<name>A0A385ED90_9CAUD</name>
<reference evidence="1" key="1">
    <citation type="submission" date="2018-07" db="EMBL/GenBank/DDBJ databases">
        <authorList>
            <person name="Quirk P.G."/>
            <person name="Krulwich T.A."/>
        </authorList>
    </citation>
    <scope>NUCLEOTIDE SEQUENCE</scope>
</reference>
<keyword evidence="2" id="KW-1185">Reference proteome</keyword>
<organism evidence="1 2">
    <name type="scientific">Caulobacter phage CcrPW</name>
    <dbReference type="NCBI Taxonomy" id="2283271"/>
    <lineage>
        <taxon>Viruses</taxon>
        <taxon>Duplodnaviria</taxon>
        <taxon>Heunggongvirae</taxon>
        <taxon>Uroviricota</taxon>
        <taxon>Caudoviricetes</taxon>
        <taxon>Jeanschmidtviridae</taxon>
        <taxon>Colossusvirus</taxon>
        <taxon>Colossusvirus PW</taxon>
    </lineage>
</organism>
<dbReference type="InterPro" id="IPR036412">
    <property type="entry name" value="HAD-like_sf"/>
</dbReference>
<dbReference type="Proteomes" id="UP000259026">
    <property type="component" value="Segment"/>
</dbReference>
<dbReference type="SUPFAM" id="SSF56784">
    <property type="entry name" value="HAD-like"/>
    <property type="match status" value="1"/>
</dbReference>
<evidence type="ECO:0000313" key="1">
    <source>
        <dbReference type="EMBL" id="AXQ68822.1"/>
    </source>
</evidence>
<protein>
    <submittedName>
        <fullName evidence="1">Uncharacterized protein</fullName>
    </submittedName>
</protein>
<dbReference type="Gene3D" id="3.40.50.1000">
    <property type="entry name" value="HAD superfamily/HAD-like"/>
    <property type="match status" value="1"/>
</dbReference>
<dbReference type="InterPro" id="IPR023214">
    <property type="entry name" value="HAD_sf"/>
</dbReference>
<accession>A0A385ED90</accession>
<gene>
    <name evidence="1" type="ORF">CcrPW_gp283</name>
</gene>
<evidence type="ECO:0000313" key="2">
    <source>
        <dbReference type="Proteomes" id="UP000259026"/>
    </source>
</evidence>
<dbReference type="EMBL" id="MH588545">
    <property type="protein sequence ID" value="AXQ68822.1"/>
    <property type="molecule type" value="Genomic_DNA"/>
</dbReference>
<sequence length="244" mass="27915">MLRRQAIVIDLGDTQTYHDLDGVHADYAAGMRKLGYDVSQELRKKFLSPGTGHPLKREMYEKIKGTDFFRYLPIMPGSVEMYRALKSTNEPVILTASPLFGATEDTYYLNPYWQGAKYHKRGWVEHVFLPQTRPYEDFAFGMRRTHYSDHIAIADENFICTTSKRKHEFLHHKHSKRQLLIDDKIENVTAWAEAGGLGILHLDPETTMRAAALLSGQDFGFEGPGEWKRCGSNGGFLFDARVPE</sequence>